<keyword evidence="2" id="KW-1185">Reference proteome</keyword>
<protein>
    <submittedName>
        <fullName evidence="1">Guanine nucleotide exchange factor SPIKE 1</fullName>
    </submittedName>
</protein>
<dbReference type="EMBL" id="CM045762">
    <property type="protein sequence ID" value="KAI8009804.1"/>
    <property type="molecule type" value="Genomic_DNA"/>
</dbReference>
<evidence type="ECO:0000313" key="2">
    <source>
        <dbReference type="Proteomes" id="UP001060215"/>
    </source>
</evidence>
<gene>
    <name evidence="1" type="ORF">LOK49_LG06G01299</name>
</gene>
<dbReference type="Proteomes" id="UP001060215">
    <property type="component" value="Chromosome 5"/>
</dbReference>
<proteinExistence type="predicted"/>
<reference evidence="1 2" key="1">
    <citation type="journal article" date="2022" name="Plant J.">
        <title>Chromosome-level genome of Camellia lanceoleosa provides a valuable resource for understanding genome evolution and self-incompatibility.</title>
        <authorList>
            <person name="Gong W."/>
            <person name="Xiao S."/>
            <person name="Wang L."/>
            <person name="Liao Z."/>
            <person name="Chang Y."/>
            <person name="Mo W."/>
            <person name="Hu G."/>
            <person name="Li W."/>
            <person name="Zhao G."/>
            <person name="Zhu H."/>
            <person name="Hu X."/>
            <person name="Ji K."/>
            <person name="Xiang X."/>
            <person name="Song Q."/>
            <person name="Yuan D."/>
            <person name="Jin S."/>
            <person name="Zhang L."/>
        </authorList>
    </citation>
    <scope>NUCLEOTIDE SEQUENCE [LARGE SCALE GENOMIC DNA]</scope>
    <source>
        <strain evidence="1">SQ_2022a</strain>
    </source>
</reference>
<name>A0ACC0H9U0_9ERIC</name>
<organism evidence="1 2">
    <name type="scientific">Camellia lanceoleosa</name>
    <dbReference type="NCBI Taxonomy" id="1840588"/>
    <lineage>
        <taxon>Eukaryota</taxon>
        <taxon>Viridiplantae</taxon>
        <taxon>Streptophyta</taxon>
        <taxon>Embryophyta</taxon>
        <taxon>Tracheophyta</taxon>
        <taxon>Spermatophyta</taxon>
        <taxon>Magnoliopsida</taxon>
        <taxon>eudicotyledons</taxon>
        <taxon>Gunneridae</taxon>
        <taxon>Pentapetalae</taxon>
        <taxon>asterids</taxon>
        <taxon>Ericales</taxon>
        <taxon>Theaceae</taxon>
        <taxon>Camellia</taxon>
    </lineage>
</organism>
<accession>A0ACC0H9U0</accession>
<sequence length="326" mass="37101">MLSIFIVHWRIWSYKESQALQIQCFGRSWRMSSNGNRFLRILHQSFASNLNLLDPLLDENLEQWPHLNELVQCYRTDWVKDENKYGCYDSIVPISFQNQIFEGLILILKQHLGESPLPAYEPAFDWENERLMIFGGLKISVKVLSLSFQAGLVEPFYGTICLYNRERRDKLSEDFIFRVLPAEMWDRSLPLKRLELLPLFIHLKNKFTLPGEKSRNYECGLKSCLIKSHLRGPLFHYDNNIAAASGGSASSSSPLAPSISGSSSHYGVSESSANIAVDGKPGYSSGSSVVEISNLNKVKEGYTEDSLQVWQTSSLLMCWTSFCCFI</sequence>
<comment type="caution">
    <text evidence="1">The sequence shown here is derived from an EMBL/GenBank/DDBJ whole genome shotgun (WGS) entry which is preliminary data.</text>
</comment>
<evidence type="ECO:0000313" key="1">
    <source>
        <dbReference type="EMBL" id="KAI8009804.1"/>
    </source>
</evidence>